<name>A0A9D3RSN1_ANGAN</name>
<feature type="region of interest" description="Disordered" evidence="1">
    <location>
        <begin position="1"/>
        <end position="186"/>
    </location>
</feature>
<feature type="compositionally biased region" description="Low complexity" evidence="1">
    <location>
        <begin position="89"/>
        <end position="111"/>
    </location>
</feature>
<proteinExistence type="predicted"/>
<dbReference type="EMBL" id="JAFIRN010000012">
    <property type="protein sequence ID" value="KAG5838182.1"/>
    <property type="molecule type" value="Genomic_DNA"/>
</dbReference>
<feature type="compositionally biased region" description="Polar residues" evidence="1">
    <location>
        <begin position="137"/>
        <end position="151"/>
    </location>
</feature>
<evidence type="ECO:0000313" key="2">
    <source>
        <dbReference type="EMBL" id="KAG5838182.1"/>
    </source>
</evidence>
<accession>A0A9D3RSN1</accession>
<reference evidence="2" key="1">
    <citation type="submission" date="2021-01" db="EMBL/GenBank/DDBJ databases">
        <title>A chromosome-scale assembly of European eel, Anguilla anguilla.</title>
        <authorList>
            <person name="Henkel C."/>
            <person name="Jong-Raadsen S.A."/>
            <person name="Dufour S."/>
            <person name="Weltzien F.-A."/>
            <person name="Palstra A.P."/>
            <person name="Pelster B."/>
            <person name="Spaink H.P."/>
            <person name="Van Den Thillart G.E."/>
            <person name="Jansen H."/>
            <person name="Zahm M."/>
            <person name="Klopp C."/>
            <person name="Cedric C."/>
            <person name="Louis A."/>
            <person name="Berthelot C."/>
            <person name="Parey E."/>
            <person name="Roest Crollius H."/>
            <person name="Montfort J."/>
            <person name="Robinson-Rechavi M."/>
            <person name="Bucao C."/>
            <person name="Bouchez O."/>
            <person name="Gislard M."/>
            <person name="Lluch J."/>
            <person name="Milhes M."/>
            <person name="Lampietro C."/>
            <person name="Lopez Roques C."/>
            <person name="Donnadieu C."/>
            <person name="Braasch I."/>
            <person name="Desvignes T."/>
            <person name="Postlethwait J."/>
            <person name="Bobe J."/>
            <person name="Guiguen Y."/>
            <person name="Dirks R."/>
        </authorList>
    </citation>
    <scope>NUCLEOTIDE SEQUENCE</scope>
    <source>
        <strain evidence="2">Tag_6206</strain>
        <tissue evidence="2">Liver</tissue>
    </source>
</reference>
<evidence type="ECO:0000313" key="3">
    <source>
        <dbReference type="Proteomes" id="UP001044222"/>
    </source>
</evidence>
<dbReference type="Proteomes" id="UP001044222">
    <property type="component" value="Chromosome 12"/>
</dbReference>
<keyword evidence="3" id="KW-1185">Reference proteome</keyword>
<dbReference type="AlphaFoldDB" id="A0A9D3RSN1"/>
<protein>
    <submittedName>
        <fullName evidence="2">Uncharacterized protein</fullName>
    </submittedName>
</protein>
<gene>
    <name evidence="2" type="ORF">ANANG_G00221060</name>
</gene>
<feature type="compositionally biased region" description="Low complexity" evidence="1">
    <location>
        <begin position="119"/>
        <end position="130"/>
    </location>
</feature>
<comment type="caution">
    <text evidence="2">The sequence shown here is derived from an EMBL/GenBank/DDBJ whole genome shotgun (WGS) entry which is preliminary data.</text>
</comment>
<evidence type="ECO:0000256" key="1">
    <source>
        <dbReference type="SAM" id="MobiDB-lite"/>
    </source>
</evidence>
<organism evidence="2 3">
    <name type="scientific">Anguilla anguilla</name>
    <name type="common">European freshwater eel</name>
    <name type="synonym">Muraena anguilla</name>
    <dbReference type="NCBI Taxonomy" id="7936"/>
    <lineage>
        <taxon>Eukaryota</taxon>
        <taxon>Metazoa</taxon>
        <taxon>Chordata</taxon>
        <taxon>Craniata</taxon>
        <taxon>Vertebrata</taxon>
        <taxon>Euteleostomi</taxon>
        <taxon>Actinopterygii</taxon>
        <taxon>Neopterygii</taxon>
        <taxon>Teleostei</taxon>
        <taxon>Anguilliformes</taxon>
        <taxon>Anguillidae</taxon>
        <taxon>Anguilla</taxon>
    </lineage>
</organism>
<feature type="compositionally biased region" description="Low complexity" evidence="1">
    <location>
        <begin position="17"/>
        <end position="35"/>
    </location>
</feature>
<sequence length="200" mass="20443">MPRRPEGPAPATPVPRAQLPFPAQPAAAAATLSHAGAGGARDEQEHVQGFGVQLGPQHADPELGRPLPSGPRGRRSAPCWRGPGPAVCSSAPAPGSSRGPTPCPNRAAGGAWTRGGRAGHPAAGRPQRGPLGVPQCASEQSASRRSGTGTRTEWRGPGGGLPQGKCFPAGHWQQQQAKPLAEMGGEAPHSLQLNRLQVLL</sequence>